<dbReference type="SUPFAM" id="SSF53448">
    <property type="entry name" value="Nucleotide-diphospho-sugar transferases"/>
    <property type="match status" value="1"/>
</dbReference>
<reference evidence="1" key="1">
    <citation type="journal article" date="2019" name="MBio">
        <title>Virus Genomes from Deep Sea Sediments Expand the Ocean Megavirome and Support Independent Origins of Viral Gigantism.</title>
        <authorList>
            <person name="Backstrom D."/>
            <person name="Yutin N."/>
            <person name="Jorgensen S.L."/>
            <person name="Dharamshi J."/>
            <person name="Homa F."/>
            <person name="Zaremba-Niedwiedzka K."/>
            <person name="Spang A."/>
            <person name="Wolf Y.I."/>
            <person name="Koonin E.V."/>
            <person name="Ettema T.J."/>
        </authorList>
    </citation>
    <scope>NUCLEOTIDE SEQUENCE</scope>
</reference>
<organism evidence="1">
    <name type="scientific">Mimivirus LCMiAC02</name>
    <dbReference type="NCBI Taxonomy" id="2506609"/>
    <lineage>
        <taxon>Viruses</taxon>
        <taxon>Varidnaviria</taxon>
        <taxon>Bamfordvirae</taxon>
        <taxon>Nucleocytoviricota</taxon>
        <taxon>Megaviricetes</taxon>
        <taxon>Imitervirales</taxon>
        <taxon>Mimiviridae</taxon>
        <taxon>Klosneuvirinae</taxon>
    </lineage>
</organism>
<dbReference type="InterPro" id="IPR050587">
    <property type="entry name" value="GNT1/Glycosyltrans_8"/>
</dbReference>
<dbReference type="PANTHER" id="PTHR11183">
    <property type="entry name" value="GLYCOGENIN SUBFAMILY MEMBER"/>
    <property type="match status" value="1"/>
</dbReference>
<protein>
    <recommendedName>
        <fullName evidence="2">Glycosyl transferase family 8</fullName>
    </recommendedName>
</protein>
<dbReference type="EMBL" id="MK500409">
    <property type="protein sequence ID" value="QBK89194.1"/>
    <property type="molecule type" value="Genomic_DNA"/>
</dbReference>
<gene>
    <name evidence="1" type="ORF">LCMiAC02_02890</name>
</gene>
<name>A0A481Z321_9VIRU</name>
<evidence type="ECO:0008006" key="2">
    <source>
        <dbReference type="Google" id="ProtNLM"/>
    </source>
</evidence>
<sequence>MSYYYKYKEYKNKYLELKNNYNLNKNKKFSIVMFCILKDHYVLGACIAAYIHKLFINKLGTGNIDLVIMCDDYIYDKYKNTLEYYFDKVIKIKLRYFKPSDKYNYAKEKYSTWIGYSLNKWQCLKFTEYNKILFLDIDILPNSIKFYTLFNFKTPAVHIRSMPNYICSNSKLIKHVSDTNISFDNYIKNIHNYGSVDGGIVLLEPSMDVYNNYVNFTDNLFKDGIYSSFGSGPDETSIFYYFMSRKIPIYDICVDYLVVPWDDTKYVKYAKSYNFLSFIKPWTKPKFISWDEEILWRDIYDNMPHGDKLETLFKNTLEESINIYLSHSNKNRKKYYNQDYIKKYPNEVNNIFKAHKRFEKIMKLDEKIKTDGYGILKTDEIINIMQII</sequence>
<proteinExistence type="predicted"/>
<dbReference type="Gene3D" id="3.90.550.10">
    <property type="entry name" value="Spore Coat Polysaccharide Biosynthesis Protein SpsA, Chain A"/>
    <property type="match status" value="1"/>
</dbReference>
<evidence type="ECO:0000313" key="1">
    <source>
        <dbReference type="EMBL" id="QBK89194.1"/>
    </source>
</evidence>
<dbReference type="InterPro" id="IPR029044">
    <property type="entry name" value="Nucleotide-diphossugar_trans"/>
</dbReference>
<accession>A0A481Z321</accession>